<evidence type="ECO:0000259" key="1">
    <source>
        <dbReference type="Pfam" id="PF13621"/>
    </source>
</evidence>
<dbReference type="PANTHER" id="PTHR12480:SF19">
    <property type="entry name" value="CUPIN-LIKE DOMAIN-CONTAINING PROTEIN"/>
    <property type="match status" value="1"/>
</dbReference>
<dbReference type="Pfam" id="PF13621">
    <property type="entry name" value="Cupin_8"/>
    <property type="match status" value="1"/>
</dbReference>
<organism evidence="2 3">
    <name type="scientific">Stichopus japonicus</name>
    <name type="common">Sea cucumber</name>
    <dbReference type="NCBI Taxonomy" id="307972"/>
    <lineage>
        <taxon>Eukaryota</taxon>
        <taxon>Metazoa</taxon>
        <taxon>Echinodermata</taxon>
        <taxon>Eleutherozoa</taxon>
        <taxon>Echinozoa</taxon>
        <taxon>Holothuroidea</taxon>
        <taxon>Aspidochirotacea</taxon>
        <taxon>Aspidochirotida</taxon>
        <taxon>Stichopodidae</taxon>
        <taxon>Apostichopus</taxon>
    </lineage>
</organism>
<sequence>MCRGLEAVPIETSITKEIFLQNYAYSGRPVLIKQATSDWLALEYFDYHFFRQLYEKFPDSAEMVDSDCNFLRYQTEFLTFVDFLKMDDDKVKRLDWYVGCIQYFEVKTGDHNLQQVFYLRILTTLNNFFRLVVKFDHLEANCQLYLKILKSEFNQTKTLFHIYAGATVKRVMKELRKYYERPFFLPDDSVSSTLDWIFIGGAGPGAGLHIDVVDASSWQAQIRGEKIWTLVPPYECEAVCQQINVTVKQGDIFVLDTNIWFHRTEILEGEISITIGSEYD</sequence>
<dbReference type="PANTHER" id="PTHR12480">
    <property type="entry name" value="ARGININE DEMETHYLASE AND LYSYL-HYDROXYLASE JMJD"/>
    <property type="match status" value="1"/>
</dbReference>
<dbReference type="AlphaFoldDB" id="A0A2G8JRK7"/>
<protein>
    <recommendedName>
        <fullName evidence="1">Cupin-like domain-containing protein</fullName>
    </recommendedName>
</protein>
<dbReference type="STRING" id="307972.A0A2G8JRK7"/>
<proteinExistence type="predicted"/>
<gene>
    <name evidence="2" type="ORF">BSL78_24764</name>
</gene>
<reference evidence="2 3" key="1">
    <citation type="journal article" date="2017" name="PLoS Biol.">
        <title>The sea cucumber genome provides insights into morphological evolution and visceral regeneration.</title>
        <authorList>
            <person name="Zhang X."/>
            <person name="Sun L."/>
            <person name="Yuan J."/>
            <person name="Sun Y."/>
            <person name="Gao Y."/>
            <person name="Zhang L."/>
            <person name="Li S."/>
            <person name="Dai H."/>
            <person name="Hamel J.F."/>
            <person name="Liu C."/>
            <person name="Yu Y."/>
            <person name="Liu S."/>
            <person name="Lin W."/>
            <person name="Guo K."/>
            <person name="Jin S."/>
            <person name="Xu P."/>
            <person name="Storey K.B."/>
            <person name="Huan P."/>
            <person name="Zhang T."/>
            <person name="Zhou Y."/>
            <person name="Zhang J."/>
            <person name="Lin C."/>
            <person name="Li X."/>
            <person name="Xing L."/>
            <person name="Huo D."/>
            <person name="Sun M."/>
            <person name="Wang L."/>
            <person name="Mercier A."/>
            <person name="Li F."/>
            <person name="Yang H."/>
            <person name="Xiang J."/>
        </authorList>
    </citation>
    <scope>NUCLEOTIDE SEQUENCE [LARGE SCALE GENOMIC DNA]</scope>
    <source>
        <strain evidence="2">Shaxun</strain>
        <tissue evidence="2">Muscle</tissue>
    </source>
</reference>
<dbReference type="Gene3D" id="2.60.120.650">
    <property type="entry name" value="Cupin"/>
    <property type="match status" value="1"/>
</dbReference>
<name>A0A2G8JRK7_STIJA</name>
<dbReference type="SUPFAM" id="SSF51197">
    <property type="entry name" value="Clavaminate synthase-like"/>
    <property type="match status" value="1"/>
</dbReference>
<accession>A0A2G8JRK7</accession>
<keyword evidence="3" id="KW-1185">Reference proteome</keyword>
<feature type="domain" description="Cupin-like" evidence="1">
    <location>
        <begin position="17"/>
        <end position="236"/>
    </location>
</feature>
<dbReference type="InterPro" id="IPR050910">
    <property type="entry name" value="JMJD6_ArgDemeth/LysHydrox"/>
</dbReference>
<evidence type="ECO:0000313" key="2">
    <source>
        <dbReference type="EMBL" id="PIK38396.1"/>
    </source>
</evidence>
<dbReference type="Proteomes" id="UP000230750">
    <property type="component" value="Unassembled WGS sequence"/>
</dbReference>
<dbReference type="OrthoDB" id="10063099at2759"/>
<dbReference type="InterPro" id="IPR041667">
    <property type="entry name" value="Cupin_8"/>
</dbReference>
<evidence type="ECO:0000313" key="3">
    <source>
        <dbReference type="Proteomes" id="UP000230750"/>
    </source>
</evidence>
<comment type="caution">
    <text evidence="2">The sequence shown here is derived from an EMBL/GenBank/DDBJ whole genome shotgun (WGS) entry which is preliminary data.</text>
</comment>
<dbReference type="EMBL" id="MRZV01001364">
    <property type="protein sequence ID" value="PIK38396.1"/>
    <property type="molecule type" value="Genomic_DNA"/>
</dbReference>
<dbReference type="GO" id="GO:0016706">
    <property type="term" value="F:2-oxoglutarate-dependent dioxygenase activity"/>
    <property type="evidence" value="ECO:0007669"/>
    <property type="project" value="TreeGrafter"/>
</dbReference>